<evidence type="ECO:0000256" key="1">
    <source>
        <dbReference type="ARBA" id="ARBA00001561"/>
    </source>
</evidence>
<sequence>MRRARMEIKQLHANAGNYGPARNAQAIKYIVIHYTGNDGDTAENNARYYASNVVKSSAHYFVDANSIYQSVPDLHTAWAVGGRKYPSCPQTGGGTLYNICRNTNSISIELCDAKRDGTYAPAPETVTAALKLTRSLMAKYKVPQKNVIRHFDVTGKLCPAYWAGRENAAKWKAEFWNRLNEPSEETEEEEMRYNTMQEIREKAPWAADTVLKLIAKGAIRGGGAKDANGFPADMDLSADMLRMMVFNDRAGAYGA</sequence>
<feature type="domain" description="N-acetylmuramoyl-L-alanine amidase" evidence="7">
    <location>
        <begin position="15"/>
        <end position="174"/>
    </location>
</feature>
<keyword evidence="3" id="KW-0929">Antimicrobial</keyword>
<evidence type="ECO:0000256" key="6">
    <source>
        <dbReference type="ARBA" id="ARBA00023316"/>
    </source>
</evidence>
<dbReference type="GO" id="GO:0001897">
    <property type="term" value="P:symbiont-mediated cytolysis of host cell"/>
    <property type="evidence" value="ECO:0007669"/>
    <property type="project" value="UniProtKB-ARBA"/>
</dbReference>
<dbReference type="GO" id="GO:0042742">
    <property type="term" value="P:defense response to bacterium"/>
    <property type="evidence" value="ECO:0007669"/>
    <property type="project" value="UniProtKB-KW"/>
</dbReference>
<dbReference type="SMART" id="SM00644">
    <property type="entry name" value="Ami_2"/>
    <property type="match status" value="1"/>
</dbReference>
<proteinExistence type="predicted"/>
<comment type="catalytic activity">
    <reaction evidence="1">
        <text>Hydrolyzes the link between N-acetylmuramoyl residues and L-amino acid residues in certain cell-wall glycopeptides.</text>
        <dbReference type="EC" id="3.5.1.28"/>
    </reaction>
</comment>
<dbReference type="PANTHER" id="PTHR30417:SF1">
    <property type="entry name" value="N-ACETYLMURAMOYL-L-ALANINE AMIDASE AMID"/>
    <property type="match status" value="1"/>
</dbReference>
<organism evidence="8">
    <name type="scientific">Myoviridae sp. ct7113</name>
    <dbReference type="NCBI Taxonomy" id="2825037"/>
    <lineage>
        <taxon>Viruses</taxon>
        <taxon>Duplodnaviria</taxon>
        <taxon>Heunggongvirae</taxon>
        <taxon>Uroviricota</taxon>
        <taxon>Caudoviricetes</taxon>
    </lineage>
</organism>
<protein>
    <recommendedName>
        <fullName evidence="2">N-acetylmuramoyl-L-alanine amidase</fullName>
        <ecNumber evidence="2">3.5.1.28</ecNumber>
    </recommendedName>
</protein>
<dbReference type="InterPro" id="IPR036505">
    <property type="entry name" value="Amidase/PGRP_sf"/>
</dbReference>
<keyword evidence="6" id="KW-0961">Cell wall biogenesis/degradation</keyword>
<reference evidence="8" key="1">
    <citation type="journal article" date="2021" name="Proc. Natl. Acad. Sci. U.S.A.">
        <title>A Catalog of Tens of Thousands of Viruses from Human Metagenomes Reveals Hidden Associations with Chronic Diseases.</title>
        <authorList>
            <person name="Tisza M.J."/>
            <person name="Buck C.B."/>
        </authorList>
    </citation>
    <scope>NUCLEOTIDE SEQUENCE</scope>
    <source>
        <strain evidence="8">Ct7113</strain>
    </source>
</reference>
<evidence type="ECO:0000259" key="7">
    <source>
        <dbReference type="SMART" id="SM00644"/>
    </source>
</evidence>
<dbReference type="Pfam" id="PF01510">
    <property type="entry name" value="Amidase_2"/>
    <property type="match status" value="1"/>
</dbReference>
<dbReference type="InterPro" id="IPR051206">
    <property type="entry name" value="NAMLAA_amidase_2"/>
</dbReference>
<evidence type="ECO:0000256" key="2">
    <source>
        <dbReference type="ARBA" id="ARBA00011901"/>
    </source>
</evidence>
<evidence type="ECO:0000313" key="8">
    <source>
        <dbReference type="EMBL" id="DAF99330.1"/>
    </source>
</evidence>
<dbReference type="EC" id="3.5.1.28" evidence="2"/>
<dbReference type="CDD" id="cd06583">
    <property type="entry name" value="PGRP"/>
    <property type="match status" value="1"/>
</dbReference>
<evidence type="ECO:0000256" key="3">
    <source>
        <dbReference type="ARBA" id="ARBA00022529"/>
    </source>
</evidence>
<keyword evidence="5" id="KW-0378">Hydrolase</keyword>
<dbReference type="Gene3D" id="3.40.80.10">
    <property type="entry name" value="Peptidoglycan recognition protein-like"/>
    <property type="match status" value="1"/>
</dbReference>
<dbReference type="InterPro" id="IPR002502">
    <property type="entry name" value="Amidase_domain"/>
</dbReference>
<dbReference type="GO" id="GO:0009253">
    <property type="term" value="P:peptidoglycan catabolic process"/>
    <property type="evidence" value="ECO:0007669"/>
    <property type="project" value="InterPro"/>
</dbReference>
<dbReference type="EMBL" id="BK016164">
    <property type="protein sequence ID" value="DAF99330.1"/>
    <property type="molecule type" value="Genomic_DNA"/>
</dbReference>
<dbReference type="GO" id="GO:0009254">
    <property type="term" value="P:peptidoglycan turnover"/>
    <property type="evidence" value="ECO:0007669"/>
    <property type="project" value="TreeGrafter"/>
</dbReference>
<name>A0A8S5UY55_9CAUD</name>
<dbReference type="GO" id="GO:0008745">
    <property type="term" value="F:N-acetylmuramoyl-L-alanine amidase activity"/>
    <property type="evidence" value="ECO:0007669"/>
    <property type="project" value="UniProtKB-EC"/>
</dbReference>
<dbReference type="PANTHER" id="PTHR30417">
    <property type="entry name" value="N-ACETYLMURAMOYL-L-ALANINE AMIDASE AMID"/>
    <property type="match status" value="1"/>
</dbReference>
<dbReference type="SUPFAM" id="SSF55846">
    <property type="entry name" value="N-acetylmuramoyl-L-alanine amidase-like"/>
    <property type="match status" value="1"/>
</dbReference>
<accession>A0A8S5UY55</accession>
<keyword evidence="4" id="KW-0081">Bacteriolytic enzyme</keyword>
<evidence type="ECO:0000256" key="4">
    <source>
        <dbReference type="ARBA" id="ARBA00022638"/>
    </source>
</evidence>
<evidence type="ECO:0000256" key="5">
    <source>
        <dbReference type="ARBA" id="ARBA00022801"/>
    </source>
</evidence>
<dbReference type="GO" id="GO:0071555">
    <property type="term" value="P:cell wall organization"/>
    <property type="evidence" value="ECO:0007669"/>
    <property type="project" value="UniProtKB-KW"/>
</dbReference>